<dbReference type="PANTHER" id="PTHR43163:SF3">
    <property type="entry name" value="PEPTIDE ABC TRANSPORTER PERMEASE PROTEIN"/>
    <property type="match status" value="1"/>
</dbReference>
<proteinExistence type="inferred from homology"/>
<dbReference type="OrthoDB" id="5169641at2"/>
<dbReference type="InterPro" id="IPR000515">
    <property type="entry name" value="MetI-like"/>
</dbReference>
<evidence type="ECO:0000256" key="1">
    <source>
        <dbReference type="ARBA" id="ARBA00004651"/>
    </source>
</evidence>
<dbReference type="InterPro" id="IPR035906">
    <property type="entry name" value="MetI-like_sf"/>
</dbReference>
<feature type="transmembrane region" description="Helical" evidence="7">
    <location>
        <begin position="176"/>
        <end position="196"/>
    </location>
</feature>
<dbReference type="CDD" id="cd06261">
    <property type="entry name" value="TM_PBP2"/>
    <property type="match status" value="1"/>
</dbReference>
<evidence type="ECO:0000256" key="4">
    <source>
        <dbReference type="ARBA" id="ARBA00022692"/>
    </source>
</evidence>
<dbReference type="Pfam" id="PF00528">
    <property type="entry name" value="BPD_transp_1"/>
    <property type="match status" value="1"/>
</dbReference>
<protein>
    <submittedName>
        <fullName evidence="9">ABC transporter permease</fullName>
    </submittedName>
</protein>
<comment type="caution">
    <text evidence="9">The sequence shown here is derived from an EMBL/GenBank/DDBJ whole genome shotgun (WGS) entry which is preliminary data.</text>
</comment>
<keyword evidence="3" id="KW-1003">Cell membrane</keyword>
<dbReference type="Gene3D" id="1.10.3720.10">
    <property type="entry name" value="MetI-like"/>
    <property type="match status" value="1"/>
</dbReference>
<dbReference type="AlphaFoldDB" id="A0A5C8HW16"/>
<dbReference type="InterPro" id="IPR045621">
    <property type="entry name" value="BPD_transp_1_N"/>
</dbReference>
<reference evidence="9 10" key="1">
    <citation type="submission" date="2019-08" db="EMBL/GenBank/DDBJ databases">
        <authorList>
            <person name="Dong K."/>
        </authorList>
    </citation>
    <scope>NUCLEOTIDE SEQUENCE [LARGE SCALE GENOMIC DNA]</scope>
    <source>
        <strain evidence="9 10">K-1</strain>
    </source>
</reference>
<evidence type="ECO:0000256" key="5">
    <source>
        <dbReference type="ARBA" id="ARBA00022989"/>
    </source>
</evidence>
<organism evidence="9 10">
    <name type="scientific">Microbacterium saccharophilum</name>
    <dbReference type="NCBI Taxonomy" id="1213358"/>
    <lineage>
        <taxon>Bacteria</taxon>
        <taxon>Bacillati</taxon>
        <taxon>Actinomycetota</taxon>
        <taxon>Actinomycetes</taxon>
        <taxon>Micrococcales</taxon>
        <taxon>Microbacteriaceae</taxon>
        <taxon>Microbacterium</taxon>
    </lineage>
</organism>
<dbReference type="EMBL" id="VRSX01000005">
    <property type="protein sequence ID" value="TXK09193.1"/>
    <property type="molecule type" value="Genomic_DNA"/>
</dbReference>
<sequence length="313" mass="33107">MVRFVLRRLLAGVFLAWVVVTGMFFFLALTGADPARGAVGLYATDDQVAAKRAQLGLDRPLLEQYWDWLSHAVRGDLGTSSAQNADVLELLVSRLPVTVSLAIGAVVVAAVIGATLGLIAAIRPGAIDRVLQVVMVLGFGLPNFWIAMILALVFAVRLGWFPATGYVPFLDSPVGWLSSIVLPIIALSIGSIAAIAQQLRTSVITVSSQDYVRTLRSRGLPARRILLTNVLRNAAPPALTMLSLQFIAAMSGAAIVERVFGLSGIGSVAINASGNSDIPVIMGVLLFTVLLIVTVNLVIDIAYSALNPKVRAA</sequence>
<evidence type="ECO:0000256" key="3">
    <source>
        <dbReference type="ARBA" id="ARBA00022475"/>
    </source>
</evidence>
<accession>A0A5C8HW16</accession>
<keyword evidence="6 7" id="KW-0472">Membrane</keyword>
<feature type="domain" description="ABC transmembrane type-1" evidence="8">
    <location>
        <begin position="95"/>
        <end position="303"/>
    </location>
</feature>
<evidence type="ECO:0000256" key="6">
    <source>
        <dbReference type="ARBA" id="ARBA00023136"/>
    </source>
</evidence>
<keyword evidence="2 7" id="KW-0813">Transport</keyword>
<gene>
    <name evidence="9" type="ORF">FVP74_11830</name>
</gene>
<evidence type="ECO:0000313" key="9">
    <source>
        <dbReference type="EMBL" id="TXK09193.1"/>
    </source>
</evidence>
<evidence type="ECO:0000256" key="7">
    <source>
        <dbReference type="RuleBase" id="RU363032"/>
    </source>
</evidence>
<dbReference type="PROSITE" id="PS50928">
    <property type="entry name" value="ABC_TM1"/>
    <property type="match status" value="1"/>
</dbReference>
<feature type="transmembrane region" description="Helical" evidence="7">
    <location>
        <begin position="97"/>
        <end position="121"/>
    </location>
</feature>
<keyword evidence="10" id="KW-1185">Reference proteome</keyword>
<evidence type="ECO:0000256" key="2">
    <source>
        <dbReference type="ARBA" id="ARBA00022448"/>
    </source>
</evidence>
<dbReference type="Proteomes" id="UP000321949">
    <property type="component" value="Unassembled WGS sequence"/>
</dbReference>
<dbReference type="Pfam" id="PF19300">
    <property type="entry name" value="BPD_transp_1_N"/>
    <property type="match status" value="1"/>
</dbReference>
<comment type="subcellular location">
    <subcellularLocation>
        <location evidence="1 7">Cell membrane</location>
        <topology evidence="1 7">Multi-pass membrane protein</topology>
    </subcellularLocation>
</comment>
<keyword evidence="4 7" id="KW-0812">Transmembrane</keyword>
<evidence type="ECO:0000259" key="8">
    <source>
        <dbReference type="PROSITE" id="PS50928"/>
    </source>
</evidence>
<feature type="transmembrane region" description="Helical" evidence="7">
    <location>
        <begin position="238"/>
        <end position="260"/>
    </location>
</feature>
<feature type="transmembrane region" description="Helical" evidence="7">
    <location>
        <begin position="9"/>
        <end position="29"/>
    </location>
</feature>
<feature type="transmembrane region" description="Helical" evidence="7">
    <location>
        <begin position="280"/>
        <end position="303"/>
    </location>
</feature>
<keyword evidence="5 7" id="KW-1133">Transmembrane helix</keyword>
<dbReference type="PANTHER" id="PTHR43163">
    <property type="entry name" value="DIPEPTIDE TRANSPORT SYSTEM PERMEASE PROTEIN DPPB-RELATED"/>
    <property type="match status" value="1"/>
</dbReference>
<evidence type="ECO:0000313" key="10">
    <source>
        <dbReference type="Proteomes" id="UP000321949"/>
    </source>
</evidence>
<name>A0A5C8HW16_9MICO</name>
<comment type="similarity">
    <text evidence="7">Belongs to the binding-protein-dependent transport system permease family.</text>
</comment>
<dbReference type="GO" id="GO:0005886">
    <property type="term" value="C:plasma membrane"/>
    <property type="evidence" value="ECO:0007669"/>
    <property type="project" value="UniProtKB-SubCell"/>
</dbReference>
<dbReference type="RefSeq" id="WP_147049978.1">
    <property type="nucleotide sequence ID" value="NZ_BKAH01000004.1"/>
</dbReference>
<dbReference type="GO" id="GO:0055085">
    <property type="term" value="P:transmembrane transport"/>
    <property type="evidence" value="ECO:0007669"/>
    <property type="project" value="InterPro"/>
</dbReference>
<feature type="transmembrane region" description="Helical" evidence="7">
    <location>
        <begin position="133"/>
        <end position="156"/>
    </location>
</feature>
<dbReference type="SUPFAM" id="SSF161098">
    <property type="entry name" value="MetI-like"/>
    <property type="match status" value="1"/>
</dbReference>